<sequence length="215" mass="23965">MDAFVRSSWESLPPHCEVLVSFRYDHHARISHVWSQVDVLDSPSGFTHGEDPPKEPCSQSAGWSKVRQKDGWMAGPWHAVLVLTWPYYNGGSPSSSMLLRPWIQSIASEPCHRKKKMIQDSGVGEADLVHKWHPGYTDGRLSSSTYASDNSCRRKDRGSDCFLAVVLTTDVGSLMPCLPSLSHPRGTDRLLSLSCTLTIGRSSSPYYSSLNWTIQ</sequence>
<protein>
    <submittedName>
        <fullName evidence="1">Uncharacterized protein</fullName>
    </submittedName>
</protein>
<dbReference type="AlphaFoldDB" id="A0A2J5I3Y3"/>
<name>A0A2J5I3Y3_9EURO</name>
<reference evidence="2" key="1">
    <citation type="submission" date="2017-12" db="EMBL/GenBank/DDBJ databases">
        <authorList>
            <consortium name="DOE Joint Genome Institute"/>
            <person name="Mondo S.J."/>
            <person name="Kjaerbolling I."/>
            <person name="Vesth T.C."/>
            <person name="Frisvad J.C."/>
            <person name="Nybo J.L."/>
            <person name="Theobald S."/>
            <person name="Kuo A."/>
            <person name="Bowyer P."/>
            <person name="Matsuda Y."/>
            <person name="Lyhne E.K."/>
            <person name="Kogle M.E."/>
            <person name="Clum A."/>
            <person name="Lipzen A."/>
            <person name="Salamov A."/>
            <person name="Ngan C.Y."/>
            <person name="Daum C."/>
            <person name="Chiniquy J."/>
            <person name="Barry K."/>
            <person name="LaButti K."/>
            <person name="Haridas S."/>
            <person name="Simmons B.A."/>
            <person name="Magnuson J.K."/>
            <person name="Mortensen U.H."/>
            <person name="Larsen T.O."/>
            <person name="Grigoriev I.V."/>
            <person name="Baker S.E."/>
            <person name="Andersen M.R."/>
            <person name="Nordberg H.P."/>
            <person name="Cantor M.N."/>
            <person name="Hua S.X."/>
        </authorList>
    </citation>
    <scope>NUCLEOTIDE SEQUENCE [LARGE SCALE GENOMIC DNA]</scope>
    <source>
        <strain evidence="2">IBT 19404</strain>
    </source>
</reference>
<proteinExistence type="predicted"/>
<accession>A0A2J5I3Y3</accession>
<evidence type="ECO:0000313" key="1">
    <source>
        <dbReference type="EMBL" id="PLN84575.1"/>
    </source>
</evidence>
<dbReference type="EMBL" id="KZ559510">
    <property type="protein sequence ID" value="PLN84575.1"/>
    <property type="molecule type" value="Genomic_DNA"/>
</dbReference>
<evidence type="ECO:0000313" key="2">
    <source>
        <dbReference type="Proteomes" id="UP000235023"/>
    </source>
</evidence>
<organism evidence="1 2">
    <name type="scientific">Aspergillus taichungensis</name>
    <dbReference type="NCBI Taxonomy" id="482145"/>
    <lineage>
        <taxon>Eukaryota</taxon>
        <taxon>Fungi</taxon>
        <taxon>Dikarya</taxon>
        <taxon>Ascomycota</taxon>
        <taxon>Pezizomycotina</taxon>
        <taxon>Eurotiomycetes</taxon>
        <taxon>Eurotiomycetidae</taxon>
        <taxon>Eurotiales</taxon>
        <taxon>Aspergillaceae</taxon>
        <taxon>Aspergillus</taxon>
        <taxon>Aspergillus subgen. Circumdati</taxon>
    </lineage>
</organism>
<dbReference type="Proteomes" id="UP000235023">
    <property type="component" value="Unassembled WGS sequence"/>
</dbReference>
<gene>
    <name evidence="1" type="ORF">BDW42DRAFT_35893</name>
</gene>
<keyword evidence="2" id="KW-1185">Reference proteome</keyword>